<dbReference type="SUPFAM" id="SSF54909">
    <property type="entry name" value="Dimeric alpha+beta barrel"/>
    <property type="match status" value="1"/>
</dbReference>
<comment type="caution">
    <text evidence="5">The sequence shown here is derived from an EMBL/GenBank/DDBJ whole genome shotgun (WGS) entry which is preliminary data.</text>
</comment>
<dbReference type="InterPro" id="IPR036390">
    <property type="entry name" value="WH_DNA-bd_sf"/>
</dbReference>
<gene>
    <name evidence="5" type="ORF">NGF19_25405</name>
</gene>
<protein>
    <submittedName>
        <fullName evidence="5">Lrp/AsnC family transcriptional regulator</fullName>
    </submittedName>
</protein>
<dbReference type="InterPro" id="IPR019888">
    <property type="entry name" value="Tscrpt_reg_AsnC-like"/>
</dbReference>
<feature type="domain" description="HTH asnC-type" evidence="4">
    <location>
        <begin position="5"/>
        <end position="66"/>
    </location>
</feature>
<dbReference type="RefSeq" id="WP_252427718.1">
    <property type="nucleotide sequence ID" value="NZ_JAMWMR010000029.1"/>
</dbReference>
<dbReference type="PANTHER" id="PTHR30154">
    <property type="entry name" value="LEUCINE-RESPONSIVE REGULATORY PROTEIN"/>
    <property type="match status" value="1"/>
</dbReference>
<keyword evidence="2" id="KW-0238">DNA-binding</keyword>
<dbReference type="PRINTS" id="PR00033">
    <property type="entry name" value="HTHASNC"/>
</dbReference>
<evidence type="ECO:0000313" key="5">
    <source>
        <dbReference type="EMBL" id="MCN9244077.1"/>
    </source>
</evidence>
<keyword evidence="3" id="KW-0804">Transcription</keyword>
<dbReference type="InterPro" id="IPR011991">
    <property type="entry name" value="ArsR-like_HTH"/>
</dbReference>
<dbReference type="CDD" id="cd00090">
    <property type="entry name" value="HTH_ARSR"/>
    <property type="match status" value="1"/>
</dbReference>
<dbReference type="Gene3D" id="1.10.10.10">
    <property type="entry name" value="Winged helix-like DNA-binding domain superfamily/Winged helix DNA-binding domain"/>
    <property type="match status" value="1"/>
</dbReference>
<evidence type="ECO:0000256" key="1">
    <source>
        <dbReference type="ARBA" id="ARBA00023015"/>
    </source>
</evidence>
<accession>A0ABT0ZKF9</accession>
<dbReference type="Gene3D" id="3.30.70.920">
    <property type="match status" value="1"/>
</dbReference>
<dbReference type="SUPFAM" id="SSF46785">
    <property type="entry name" value="Winged helix' DNA-binding domain"/>
    <property type="match status" value="1"/>
</dbReference>
<evidence type="ECO:0000313" key="6">
    <source>
        <dbReference type="Proteomes" id="UP001523219"/>
    </source>
</evidence>
<dbReference type="EMBL" id="JAMWMR010000029">
    <property type="protein sequence ID" value="MCN9244077.1"/>
    <property type="molecule type" value="Genomic_DNA"/>
</dbReference>
<keyword evidence="6" id="KW-1185">Reference proteome</keyword>
<keyword evidence="1" id="KW-0805">Transcription regulation</keyword>
<dbReference type="SMART" id="SM00344">
    <property type="entry name" value="HTH_ASNC"/>
    <property type="match status" value="1"/>
</dbReference>
<dbReference type="InterPro" id="IPR019887">
    <property type="entry name" value="Tscrpt_reg_AsnC/Lrp_C"/>
</dbReference>
<organism evidence="5 6">
    <name type="scientific">Streptomyces macrolidinus</name>
    <dbReference type="NCBI Taxonomy" id="2952607"/>
    <lineage>
        <taxon>Bacteria</taxon>
        <taxon>Bacillati</taxon>
        <taxon>Actinomycetota</taxon>
        <taxon>Actinomycetes</taxon>
        <taxon>Kitasatosporales</taxon>
        <taxon>Streptomycetaceae</taxon>
        <taxon>Streptomyces</taxon>
    </lineage>
</organism>
<dbReference type="Pfam" id="PF01037">
    <property type="entry name" value="AsnC_trans_reg"/>
    <property type="match status" value="1"/>
</dbReference>
<evidence type="ECO:0000256" key="2">
    <source>
        <dbReference type="ARBA" id="ARBA00023125"/>
    </source>
</evidence>
<dbReference type="Proteomes" id="UP001523219">
    <property type="component" value="Unassembled WGS sequence"/>
</dbReference>
<proteinExistence type="predicted"/>
<dbReference type="InterPro" id="IPR019885">
    <property type="entry name" value="Tscrpt_reg_HTH_AsnC-type_CS"/>
</dbReference>
<dbReference type="PROSITE" id="PS00519">
    <property type="entry name" value="HTH_ASNC_1"/>
    <property type="match status" value="1"/>
</dbReference>
<name>A0ABT0ZKF9_9ACTN</name>
<dbReference type="PROSITE" id="PS50956">
    <property type="entry name" value="HTH_ASNC_2"/>
    <property type="match status" value="1"/>
</dbReference>
<sequence>MRRQLDDIDRTILRMMTADGRQTVRALARAVGLSEPSARDRLQRLERDGVITGYRADLDPPSVDATTAAFVALRFDPGEAARAVINERLALEPCVLEVHEVAGDDCYWLKVRVSGTDALAEALDRIRAIPPVHSTSTTIVLRTVLERPLGPDTAHPR</sequence>
<reference evidence="5 6" key="1">
    <citation type="submission" date="2022-05" db="EMBL/GenBank/DDBJ databases">
        <title>Streptomyces sp. nov. RY43-2 isolated from soil of a peat swamp forest.</title>
        <authorList>
            <person name="Kanchanasin P."/>
            <person name="Tanasupawat S."/>
            <person name="Phongsopitanun W."/>
        </authorList>
    </citation>
    <scope>NUCLEOTIDE SEQUENCE [LARGE SCALE GENOMIC DNA]</scope>
    <source>
        <strain evidence="5 6">RY43-2</strain>
    </source>
</reference>
<dbReference type="InterPro" id="IPR011008">
    <property type="entry name" value="Dimeric_a/b-barrel"/>
</dbReference>
<dbReference type="InterPro" id="IPR000485">
    <property type="entry name" value="AsnC-type_HTH_dom"/>
</dbReference>
<dbReference type="InterPro" id="IPR036388">
    <property type="entry name" value="WH-like_DNA-bd_sf"/>
</dbReference>
<evidence type="ECO:0000259" key="4">
    <source>
        <dbReference type="PROSITE" id="PS50956"/>
    </source>
</evidence>
<dbReference type="Pfam" id="PF13412">
    <property type="entry name" value="HTH_24"/>
    <property type="match status" value="1"/>
</dbReference>
<dbReference type="PANTHER" id="PTHR30154:SF53">
    <property type="entry name" value="HTH-TYPE TRANSCRIPTIONAL REGULATOR LRPC"/>
    <property type="match status" value="1"/>
</dbReference>
<evidence type="ECO:0000256" key="3">
    <source>
        <dbReference type="ARBA" id="ARBA00023163"/>
    </source>
</evidence>